<dbReference type="PANTHER" id="PTHR12228">
    <property type="entry name" value="TRANSCRIPTION INITIATION FACTOR TFIID 55 KD SUBUNIT-RELATED"/>
    <property type="match status" value="1"/>
</dbReference>
<dbReference type="EMBL" id="CAJNOO010000359">
    <property type="protein sequence ID" value="CAF0918703.1"/>
    <property type="molecule type" value="Genomic_DNA"/>
</dbReference>
<keyword evidence="4" id="KW-0804">Transcription</keyword>
<evidence type="ECO:0000256" key="5">
    <source>
        <dbReference type="ARBA" id="ARBA00023242"/>
    </source>
</evidence>
<reference evidence="10" key="1">
    <citation type="submission" date="2021-02" db="EMBL/GenBank/DDBJ databases">
        <authorList>
            <person name="Nowell W R."/>
        </authorList>
    </citation>
    <scope>NUCLEOTIDE SEQUENCE</scope>
</reference>
<feature type="domain" description="TAFII55 protein conserved region" evidence="8">
    <location>
        <begin position="24"/>
        <end position="205"/>
    </location>
</feature>
<evidence type="ECO:0000256" key="3">
    <source>
        <dbReference type="ARBA" id="ARBA00023015"/>
    </source>
</evidence>
<keyword evidence="5" id="KW-0539">Nucleus</keyword>
<feature type="compositionally biased region" description="Polar residues" evidence="7">
    <location>
        <begin position="131"/>
        <end position="141"/>
    </location>
</feature>
<evidence type="ECO:0000313" key="12">
    <source>
        <dbReference type="Proteomes" id="UP000663823"/>
    </source>
</evidence>
<evidence type="ECO:0000256" key="2">
    <source>
        <dbReference type="ARBA" id="ARBA00009368"/>
    </source>
</evidence>
<comment type="similarity">
    <text evidence="2">Belongs to the TAF7 family.</text>
</comment>
<dbReference type="AlphaFoldDB" id="A0A818I074"/>
<evidence type="ECO:0000259" key="8">
    <source>
        <dbReference type="SMART" id="SM01370"/>
    </source>
</evidence>
<accession>A0A818I074</accession>
<evidence type="ECO:0000256" key="7">
    <source>
        <dbReference type="SAM" id="MobiDB-lite"/>
    </source>
</evidence>
<dbReference type="CDD" id="cd08047">
    <property type="entry name" value="TAF7"/>
    <property type="match status" value="1"/>
</dbReference>
<dbReference type="Pfam" id="PF04658">
    <property type="entry name" value="TAFII55_N"/>
    <property type="match status" value="1"/>
</dbReference>
<dbReference type="InterPro" id="IPR037817">
    <property type="entry name" value="TAF7"/>
</dbReference>
<protein>
    <recommendedName>
        <fullName evidence="8">TAFII55 protein conserved region domain-containing protein</fullName>
    </recommendedName>
</protein>
<proteinExistence type="inferred from homology"/>
<dbReference type="SMART" id="SM01370">
    <property type="entry name" value="TAFII55_N"/>
    <property type="match status" value="1"/>
</dbReference>
<feature type="coiled-coil region" evidence="6">
    <location>
        <begin position="329"/>
        <end position="393"/>
    </location>
</feature>
<evidence type="ECO:0000313" key="10">
    <source>
        <dbReference type="EMBL" id="CAF3516333.1"/>
    </source>
</evidence>
<evidence type="ECO:0000256" key="6">
    <source>
        <dbReference type="SAM" id="Coils"/>
    </source>
</evidence>
<dbReference type="GO" id="GO:0005669">
    <property type="term" value="C:transcription factor TFIID complex"/>
    <property type="evidence" value="ECO:0007669"/>
    <property type="project" value="InterPro"/>
</dbReference>
<dbReference type="EMBL" id="CAJOBD010000581">
    <property type="protein sequence ID" value="CAF3691921.1"/>
    <property type="molecule type" value="Genomic_DNA"/>
</dbReference>
<dbReference type="Proteomes" id="UP000663836">
    <property type="component" value="Unassembled WGS sequence"/>
</dbReference>
<evidence type="ECO:0000313" key="9">
    <source>
        <dbReference type="EMBL" id="CAF0918703.1"/>
    </source>
</evidence>
<dbReference type="PANTHER" id="PTHR12228:SF0">
    <property type="entry name" value="TATA-BOX BINDING PROTEIN ASSOCIATED FACTOR 7"/>
    <property type="match status" value="1"/>
</dbReference>
<dbReference type="EMBL" id="CAJOAX010000126">
    <property type="protein sequence ID" value="CAF3516333.1"/>
    <property type="molecule type" value="Genomic_DNA"/>
</dbReference>
<gene>
    <name evidence="11" type="ORF">JBS370_LOCUS8909</name>
    <name evidence="10" type="ORF">OTI717_LOCUS2555</name>
    <name evidence="9" type="ORF">RFH988_LOCUS9874</name>
</gene>
<name>A0A818I074_9BILA</name>
<dbReference type="InterPro" id="IPR006751">
    <property type="entry name" value="TAFII55_prot_cons_reg"/>
</dbReference>
<dbReference type="GO" id="GO:0016251">
    <property type="term" value="F:RNA polymerase II general transcription initiation factor activity"/>
    <property type="evidence" value="ECO:0007669"/>
    <property type="project" value="TreeGrafter"/>
</dbReference>
<feature type="region of interest" description="Disordered" evidence="7">
    <location>
        <begin position="116"/>
        <end position="163"/>
    </location>
</feature>
<evidence type="ECO:0000313" key="11">
    <source>
        <dbReference type="EMBL" id="CAF3691921.1"/>
    </source>
</evidence>
<sequence>MSTTPTTSTTITTKKEKNEEQFELEQQFVLRMPPGEYATRLRELIDSGDEKIRERLFIDLKPERRRGRVKFDDTVFKATLYDLPCITETYKTFDRKTLYKIADIAQILVCRLPGDLSSSDDDDDDDETMKRSNTNATTISDGGNEKKKKEKDKEKKFQWPHGLTPPLKNVRKRRFRKVARQKTQDRDEMEQEVRRLFRADNEAIDVKWEVIDDDQEIEVNKPIQKDPLEHTDLFGGAVSESDEEETSQKGFVIDLFISNKNIVEHHQAPNSIDQRMDFEGLFSGDMGELSNMDTVSQVNPTEEDNTNQSQWQQQDDLNLDENTTIGGLSEETRTKIEECQNELDRLNSEKTNLNAQLAQMNNPALRNLLLTRINSIQSDIERAQMEYDQLSNM</sequence>
<keyword evidence="6" id="KW-0175">Coiled coil</keyword>
<feature type="coiled-coil region" evidence="6">
    <location>
        <begin position="172"/>
        <end position="199"/>
    </location>
</feature>
<comment type="subcellular location">
    <subcellularLocation>
        <location evidence="1">Nucleus</location>
    </subcellularLocation>
</comment>
<feature type="compositionally biased region" description="Acidic residues" evidence="7">
    <location>
        <begin position="118"/>
        <end position="127"/>
    </location>
</feature>
<feature type="compositionally biased region" description="Basic and acidic residues" evidence="7">
    <location>
        <begin position="143"/>
        <end position="157"/>
    </location>
</feature>
<dbReference type="Proteomes" id="UP000663882">
    <property type="component" value="Unassembled WGS sequence"/>
</dbReference>
<evidence type="ECO:0000256" key="1">
    <source>
        <dbReference type="ARBA" id="ARBA00004123"/>
    </source>
</evidence>
<comment type="caution">
    <text evidence="10">The sequence shown here is derived from an EMBL/GenBank/DDBJ whole genome shotgun (WGS) entry which is preliminary data.</text>
</comment>
<dbReference type="Proteomes" id="UP000663823">
    <property type="component" value="Unassembled WGS sequence"/>
</dbReference>
<dbReference type="GO" id="GO:0051123">
    <property type="term" value="P:RNA polymerase II preinitiation complex assembly"/>
    <property type="evidence" value="ECO:0007669"/>
    <property type="project" value="TreeGrafter"/>
</dbReference>
<keyword evidence="3" id="KW-0805">Transcription regulation</keyword>
<dbReference type="OrthoDB" id="153872at2759"/>
<evidence type="ECO:0000256" key="4">
    <source>
        <dbReference type="ARBA" id="ARBA00023163"/>
    </source>
</evidence>
<organism evidence="10 12">
    <name type="scientific">Rotaria sordida</name>
    <dbReference type="NCBI Taxonomy" id="392033"/>
    <lineage>
        <taxon>Eukaryota</taxon>
        <taxon>Metazoa</taxon>
        <taxon>Spiralia</taxon>
        <taxon>Gnathifera</taxon>
        <taxon>Rotifera</taxon>
        <taxon>Eurotatoria</taxon>
        <taxon>Bdelloidea</taxon>
        <taxon>Philodinida</taxon>
        <taxon>Philodinidae</taxon>
        <taxon>Rotaria</taxon>
    </lineage>
</organism>